<accession>A0ABN9W3L2</accession>
<keyword evidence="4 7" id="KW-1133">Transmembrane helix</keyword>
<dbReference type="Gene3D" id="1.10.287.70">
    <property type="match status" value="1"/>
</dbReference>
<dbReference type="InterPro" id="IPR011992">
    <property type="entry name" value="EF-hand-dom_pair"/>
</dbReference>
<dbReference type="Pfam" id="PF00520">
    <property type="entry name" value="Ion_trans"/>
    <property type="match status" value="1"/>
</dbReference>
<sequence length="592" mass="66969">DDLNNMVDQGVISKVEAQKIRAKIQVREVDRKAGEMRVDAGVMAGADYTTTAQMLDDVLDVKRSHVMNLIAWVFGLDDFQHRVNKEVLRRSKSDFRHPFPRVSSIVKSTRFDLLIGIIMLVNGVLIGIQVSTANGTESDTSAYDLAEHVFTSVFVMEIILRLMAEGWLWLTNLSNCLDLLLIFLTGVLTQWILKPAGVDTNALRAFQVLRVLRLIRLVRMVRQVKMFRILWELIQGVVDSGRTLFWAYVVIGSVLYMFAVMCVYQIGRNESYKDDASAEDHFGNMPRAIVTLFQTMTLDSWASVARWGPASLVTAVIVNNAMYRAEKDGELQARLKNEAKMAEIADLRLIFAEIDEDSSGMLSKAEFDSAVQFNDNVQMKLQLLDIQLHESEELWQLLDTGTGEVTIQEFCDLLRAMQGGAKAKDSFSIVQRIRRANKKIERLQKLVETRRHVVYDLQRQASGLQEPGRDIQNEELAVVLKDATDFIKYVGKCIPAQPVVHSEEELLRQRERWAVESIERAVRSVQQAKPVSFAELKALQDEVDQAMQYNLHAVPPGRASALERSADEALRAADEQVQEAEEAAQRRASAQR</sequence>
<evidence type="ECO:0000256" key="4">
    <source>
        <dbReference type="ARBA" id="ARBA00022989"/>
    </source>
</evidence>
<dbReference type="Gene3D" id="1.10.238.10">
    <property type="entry name" value="EF-hand"/>
    <property type="match status" value="1"/>
</dbReference>
<feature type="compositionally biased region" description="Basic and acidic residues" evidence="6">
    <location>
        <begin position="564"/>
        <end position="574"/>
    </location>
</feature>
<dbReference type="InterPro" id="IPR002048">
    <property type="entry name" value="EF_hand_dom"/>
</dbReference>
<dbReference type="Proteomes" id="UP001189429">
    <property type="component" value="Unassembled WGS sequence"/>
</dbReference>
<name>A0ABN9W3L2_9DINO</name>
<keyword evidence="2 7" id="KW-0812">Transmembrane</keyword>
<evidence type="ECO:0000256" key="7">
    <source>
        <dbReference type="SAM" id="Phobius"/>
    </source>
</evidence>
<evidence type="ECO:0000259" key="8">
    <source>
        <dbReference type="PROSITE" id="PS50222"/>
    </source>
</evidence>
<evidence type="ECO:0000256" key="2">
    <source>
        <dbReference type="ARBA" id="ARBA00022692"/>
    </source>
</evidence>
<dbReference type="Gene3D" id="1.20.120.350">
    <property type="entry name" value="Voltage-gated potassium channels. Chain C"/>
    <property type="match status" value="1"/>
</dbReference>
<evidence type="ECO:0000256" key="1">
    <source>
        <dbReference type="ARBA" id="ARBA00004141"/>
    </source>
</evidence>
<keyword evidence="5 7" id="KW-0472">Membrane</keyword>
<feature type="transmembrane region" description="Helical" evidence="7">
    <location>
        <begin position="245"/>
        <end position="264"/>
    </location>
</feature>
<reference evidence="9" key="1">
    <citation type="submission" date="2023-10" db="EMBL/GenBank/DDBJ databases">
        <authorList>
            <person name="Chen Y."/>
            <person name="Shah S."/>
            <person name="Dougan E. K."/>
            <person name="Thang M."/>
            <person name="Chan C."/>
        </authorList>
    </citation>
    <scope>NUCLEOTIDE SEQUENCE [LARGE SCALE GENOMIC DNA]</scope>
</reference>
<evidence type="ECO:0000256" key="3">
    <source>
        <dbReference type="ARBA" id="ARBA00022837"/>
    </source>
</evidence>
<dbReference type="SUPFAM" id="SSF47473">
    <property type="entry name" value="EF-hand"/>
    <property type="match status" value="1"/>
</dbReference>
<evidence type="ECO:0000256" key="5">
    <source>
        <dbReference type="ARBA" id="ARBA00023136"/>
    </source>
</evidence>
<feature type="domain" description="EF-hand" evidence="8">
    <location>
        <begin position="342"/>
        <end position="377"/>
    </location>
</feature>
<dbReference type="PROSITE" id="PS00018">
    <property type="entry name" value="EF_HAND_1"/>
    <property type="match status" value="1"/>
</dbReference>
<dbReference type="InterPro" id="IPR027359">
    <property type="entry name" value="Volt_channel_dom_sf"/>
</dbReference>
<feature type="transmembrane region" description="Helical" evidence="7">
    <location>
        <begin position="111"/>
        <end position="133"/>
    </location>
</feature>
<feature type="transmembrane region" description="Helical" evidence="7">
    <location>
        <begin position="145"/>
        <end position="164"/>
    </location>
</feature>
<keyword evidence="10" id="KW-1185">Reference proteome</keyword>
<feature type="transmembrane region" description="Helical" evidence="7">
    <location>
        <begin position="176"/>
        <end position="193"/>
    </location>
</feature>
<dbReference type="PANTHER" id="PTHR10037">
    <property type="entry name" value="VOLTAGE-GATED CATION CHANNEL CALCIUM AND SODIUM"/>
    <property type="match status" value="1"/>
</dbReference>
<proteinExistence type="predicted"/>
<evidence type="ECO:0000313" key="10">
    <source>
        <dbReference type="Proteomes" id="UP001189429"/>
    </source>
</evidence>
<dbReference type="PANTHER" id="PTHR10037:SF62">
    <property type="entry name" value="SODIUM CHANNEL PROTEIN 60E"/>
    <property type="match status" value="1"/>
</dbReference>
<feature type="region of interest" description="Disordered" evidence="6">
    <location>
        <begin position="560"/>
        <end position="592"/>
    </location>
</feature>
<evidence type="ECO:0000256" key="6">
    <source>
        <dbReference type="SAM" id="MobiDB-lite"/>
    </source>
</evidence>
<feature type="non-terminal residue" evidence="9">
    <location>
        <position position="1"/>
    </location>
</feature>
<organism evidence="9 10">
    <name type="scientific">Prorocentrum cordatum</name>
    <dbReference type="NCBI Taxonomy" id="2364126"/>
    <lineage>
        <taxon>Eukaryota</taxon>
        <taxon>Sar</taxon>
        <taxon>Alveolata</taxon>
        <taxon>Dinophyceae</taxon>
        <taxon>Prorocentrales</taxon>
        <taxon>Prorocentraceae</taxon>
        <taxon>Prorocentrum</taxon>
    </lineage>
</organism>
<evidence type="ECO:0000313" key="9">
    <source>
        <dbReference type="EMBL" id="CAK0879478.1"/>
    </source>
</evidence>
<dbReference type="EMBL" id="CAUYUJ010017960">
    <property type="protein sequence ID" value="CAK0879478.1"/>
    <property type="molecule type" value="Genomic_DNA"/>
</dbReference>
<dbReference type="SUPFAM" id="SSF81324">
    <property type="entry name" value="Voltage-gated potassium channels"/>
    <property type="match status" value="1"/>
</dbReference>
<dbReference type="InterPro" id="IPR018247">
    <property type="entry name" value="EF_Hand_1_Ca_BS"/>
</dbReference>
<dbReference type="InterPro" id="IPR043203">
    <property type="entry name" value="VGCC_Ca_Na"/>
</dbReference>
<protein>
    <recommendedName>
        <fullName evidence="8">EF-hand domain-containing protein</fullName>
    </recommendedName>
</protein>
<dbReference type="InterPro" id="IPR005821">
    <property type="entry name" value="Ion_trans_dom"/>
</dbReference>
<keyword evidence="3" id="KW-0106">Calcium</keyword>
<comment type="caution">
    <text evidence="9">The sequence shown here is derived from an EMBL/GenBank/DDBJ whole genome shotgun (WGS) entry which is preliminary data.</text>
</comment>
<comment type="subcellular location">
    <subcellularLocation>
        <location evidence="1">Membrane</location>
        <topology evidence="1">Multi-pass membrane protein</topology>
    </subcellularLocation>
</comment>
<dbReference type="PROSITE" id="PS50222">
    <property type="entry name" value="EF_HAND_2"/>
    <property type="match status" value="1"/>
</dbReference>
<gene>
    <name evidence="9" type="ORF">PCOR1329_LOCUS62898</name>
</gene>